<dbReference type="EMBL" id="FNXE01000009">
    <property type="protein sequence ID" value="SEH70429.1"/>
    <property type="molecule type" value="Genomic_DNA"/>
</dbReference>
<evidence type="ECO:0000256" key="2">
    <source>
        <dbReference type="ARBA" id="ARBA00022679"/>
    </source>
</evidence>
<dbReference type="InterPro" id="IPR002052">
    <property type="entry name" value="DNA_methylase_N6_adenine_CS"/>
</dbReference>
<dbReference type="AlphaFoldDB" id="A0A1H6KBA3"/>
<dbReference type="InterPro" id="IPR019874">
    <property type="entry name" value="RF_methyltr_PrmC"/>
</dbReference>
<dbReference type="NCBIfam" id="TIGR03534">
    <property type="entry name" value="RF_mod_PrmC"/>
    <property type="match status" value="1"/>
</dbReference>
<evidence type="ECO:0000259" key="6">
    <source>
        <dbReference type="Pfam" id="PF05175"/>
    </source>
</evidence>
<dbReference type="InterPro" id="IPR029063">
    <property type="entry name" value="SAM-dependent_MTases_sf"/>
</dbReference>
<dbReference type="CDD" id="cd02440">
    <property type="entry name" value="AdoMet_MTases"/>
    <property type="match status" value="1"/>
</dbReference>
<proteinExistence type="inferred from homology"/>
<dbReference type="Pfam" id="PF17827">
    <property type="entry name" value="PrmC_N"/>
    <property type="match status" value="1"/>
</dbReference>
<comment type="catalytic activity">
    <reaction evidence="4 5">
        <text>L-glutaminyl-[peptide chain release factor] + S-adenosyl-L-methionine = N(5)-methyl-L-glutaminyl-[peptide chain release factor] + S-adenosyl-L-homocysteine + H(+)</text>
        <dbReference type="Rhea" id="RHEA:42896"/>
        <dbReference type="Rhea" id="RHEA-COMP:10271"/>
        <dbReference type="Rhea" id="RHEA-COMP:10272"/>
        <dbReference type="ChEBI" id="CHEBI:15378"/>
        <dbReference type="ChEBI" id="CHEBI:30011"/>
        <dbReference type="ChEBI" id="CHEBI:57856"/>
        <dbReference type="ChEBI" id="CHEBI:59789"/>
        <dbReference type="ChEBI" id="CHEBI:61891"/>
        <dbReference type="EC" id="2.1.1.297"/>
    </reaction>
</comment>
<organism evidence="8 9">
    <name type="scientific">Paenimyroides marinum</name>
    <dbReference type="NCBI Taxonomy" id="1159016"/>
    <lineage>
        <taxon>Bacteria</taxon>
        <taxon>Pseudomonadati</taxon>
        <taxon>Bacteroidota</taxon>
        <taxon>Flavobacteriia</taxon>
        <taxon>Flavobacteriales</taxon>
        <taxon>Flavobacteriaceae</taxon>
        <taxon>Paenimyroides</taxon>
    </lineage>
</organism>
<keyword evidence="9" id="KW-1185">Reference proteome</keyword>
<dbReference type="Proteomes" id="UP000199634">
    <property type="component" value="Unassembled WGS sequence"/>
</dbReference>
<reference evidence="8 9" key="1">
    <citation type="submission" date="2016-10" db="EMBL/GenBank/DDBJ databases">
        <authorList>
            <person name="de Groot N.N."/>
        </authorList>
    </citation>
    <scope>NUCLEOTIDE SEQUENCE [LARGE SCALE GENOMIC DNA]</scope>
    <source>
        <strain evidence="8 9">CGMCC 1.10825</strain>
    </source>
</reference>
<feature type="domain" description="Release factor glutamine methyltransferase N-terminal" evidence="7">
    <location>
        <begin position="13"/>
        <end position="75"/>
    </location>
</feature>
<evidence type="ECO:0000256" key="3">
    <source>
        <dbReference type="ARBA" id="ARBA00022691"/>
    </source>
</evidence>
<dbReference type="GO" id="GO:0032259">
    <property type="term" value="P:methylation"/>
    <property type="evidence" value="ECO:0007669"/>
    <property type="project" value="UniProtKB-KW"/>
</dbReference>
<keyword evidence="3 5" id="KW-0949">S-adenosyl-L-methionine</keyword>
<feature type="binding site" evidence="5">
    <location>
        <position position="188"/>
    </location>
    <ligand>
        <name>S-adenosyl-L-methionine</name>
        <dbReference type="ChEBI" id="CHEBI:59789"/>
    </ligand>
</feature>
<dbReference type="SUPFAM" id="SSF53335">
    <property type="entry name" value="S-adenosyl-L-methionine-dependent methyltransferases"/>
    <property type="match status" value="1"/>
</dbReference>
<feature type="binding site" evidence="5">
    <location>
        <begin position="123"/>
        <end position="127"/>
    </location>
    <ligand>
        <name>S-adenosyl-L-methionine</name>
        <dbReference type="ChEBI" id="CHEBI:59789"/>
    </ligand>
</feature>
<dbReference type="Pfam" id="PF05175">
    <property type="entry name" value="MTS"/>
    <property type="match status" value="1"/>
</dbReference>
<evidence type="ECO:0000256" key="5">
    <source>
        <dbReference type="HAMAP-Rule" id="MF_02126"/>
    </source>
</evidence>
<feature type="binding site" evidence="5">
    <location>
        <begin position="188"/>
        <end position="191"/>
    </location>
    <ligand>
        <name>substrate</name>
    </ligand>
</feature>
<gene>
    <name evidence="5" type="primary">prmC</name>
    <name evidence="8" type="ORF">SAMN02927937_00966</name>
</gene>
<dbReference type="GO" id="GO:0003676">
    <property type="term" value="F:nucleic acid binding"/>
    <property type="evidence" value="ECO:0007669"/>
    <property type="project" value="InterPro"/>
</dbReference>
<evidence type="ECO:0000313" key="8">
    <source>
        <dbReference type="EMBL" id="SEH70429.1"/>
    </source>
</evidence>
<keyword evidence="2 5" id="KW-0808">Transferase</keyword>
<comment type="similarity">
    <text evidence="5">Belongs to the protein N5-glutamine methyltransferase family. PrmC subfamily.</text>
</comment>
<protein>
    <recommendedName>
        <fullName evidence="5">Release factor glutamine methyltransferase</fullName>
        <shortName evidence="5">RF MTase</shortName>
        <ecNumber evidence="5">2.1.1.297</ecNumber>
    </recommendedName>
    <alternativeName>
        <fullName evidence="5">N5-glutamine methyltransferase PrmC</fullName>
    </alternativeName>
    <alternativeName>
        <fullName evidence="5">Protein-(glutamine-N5) MTase PrmC</fullName>
    </alternativeName>
    <alternativeName>
        <fullName evidence="5">Protein-glutamine N-methyltransferase PrmC</fullName>
    </alternativeName>
</protein>
<dbReference type="NCBIfam" id="TIGR00536">
    <property type="entry name" value="hemK_fam"/>
    <property type="match status" value="1"/>
</dbReference>
<evidence type="ECO:0000259" key="7">
    <source>
        <dbReference type="Pfam" id="PF17827"/>
    </source>
</evidence>
<dbReference type="Gene3D" id="1.10.8.10">
    <property type="entry name" value="DNA helicase RuvA subunit, C-terminal domain"/>
    <property type="match status" value="1"/>
</dbReference>
<dbReference type="OrthoDB" id="9800643at2"/>
<dbReference type="PANTHER" id="PTHR18895">
    <property type="entry name" value="HEMK METHYLTRANSFERASE"/>
    <property type="match status" value="1"/>
</dbReference>
<dbReference type="Gene3D" id="3.40.50.150">
    <property type="entry name" value="Vaccinia Virus protein VP39"/>
    <property type="match status" value="1"/>
</dbReference>
<dbReference type="RefSeq" id="WP_091096915.1">
    <property type="nucleotide sequence ID" value="NZ_FNXE01000009.1"/>
</dbReference>
<dbReference type="InterPro" id="IPR050320">
    <property type="entry name" value="N5-glutamine_MTase"/>
</dbReference>
<evidence type="ECO:0000313" key="9">
    <source>
        <dbReference type="Proteomes" id="UP000199634"/>
    </source>
</evidence>
<dbReference type="EC" id="2.1.1.297" evidence="5"/>
<comment type="function">
    <text evidence="5">Methylates the class 1 translation termination release factors RF1/PrfA and RF2/PrfB on the glutamine residue of the universally conserved GGQ motif.</text>
</comment>
<keyword evidence="1 5" id="KW-0489">Methyltransferase</keyword>
<feature type="domain" description="Methyltransferase small" evidence="6">
    <location>
        <begin position="106"/>
        <end position="199"/>
    </location>
</feature>
<dbReference type="InterPro" id="IPR004556">
    <property type="entry name" value="HemK-like"/>
</dbReference>
<name>A0A1H6KBA3_9FLAO</name>
<feature type="binding site" evidence="5">
    <location>
        <position position="146"/>
    </location>
    <ligand>
        <name>S-adenosyl-L-methionine</name>
        <dbReference type="ChEBI" id="CHEBI:59789"/>
    </ligand>
</feature>
<dbReference type="STRING" id="1159016.SAMN02927937_00966"/>
<dbReference type="PANTHER" id="PTHR18895:SF74">
    <property type="entry name" value="MTRF1L RELEASE FACTOR GLUTAMINE METHYLTRANSFERASE"/>
    <property type="match status" value="1"/>
</dbReference>
<dbReference type="GO" id="GO:0102559">
    <property type="term" value="F:peptide chain release factor N(5)-glutamine methyltransferase activity"/>
    <property type="evidence" value="ECO:0007669"/>
    <property type="project" value="UniProtKB-EC"/>
</dbReference>
<dbReference type="InterPro" id="IPR007848">
    <property type="entry name" value="Small_mtfrase_dom"/>
</dbReference>
<dbReference type="PROSITE" id="PS00092">
    <property type="entry name" value="N6_MTASE"/>
    <property type="match status" value="1"/>
</dbReference>
<comment type="caution">
    <text evidence="5">Lacks conserved residue(s) required for the propagation of feature annotation.</text>
</comment>
<dbReference type="HAMAP" id="MF_02126">
    <property type="entry name" value="RF_methyltr_PrmC"/>
    <property type="match status" value="1"/>
</dbReference>
<sequence length="285" mass="33358">MTVNGYKKRFLNQLPAFYDETERLSLFYLSMEFVLNFNKTDCVLNGNESISIENQQQIDEVFNRLQDNEPIQYITQQANFYGYKFKVSPATLIPRRETEELVEWVLSEMKNEPQKKWRVLDIGTGSGCIPITIKKEFPLAEVFAIDVSVEALAVAKKNAENLNVPITFIEQDILTTEYLDSYDIIISNPPYVRNLEKAEIKNNVLHYEPHLALFVEDNDPLIFYRKITQLGQKSLTENGMLFFEINQYLGNEMNEMVSEYFNMVELRKDLQGNERMMKIERSVIR</sequence>
<evidence type="ECO:0000256" key="4">
    <source>
        <dbReference type="ARBA" id="ARBA00048391"/>
    </source>
</evidence>
<dbReference type="InterPro" id="IPR040758">
    <property type="entry name" value="PrmC_N"/>
</dbReference>
<evidence type="ECO:0000256" key="1">
    <source>
        <dbReference type="ARBA" id="ARBA00022603"/>
    </source>
</evidence>
<accession>A0A1H6KBA3</accession>